<evidence type="ECO:0000313" key="1">
    <source>
        <dbReference type="EMBL" id="KAJ9573581.1"/>
    </source>
</evidence>
<evidence type="ECO:0000313" key="2">
    <source>
        <dbReference type="Proteomes" id="UP001233999"/>
    </source>
</evidence>
<dbReference type="EMBL" id="JASPKZ010010694">
    <property type="protein sequence ID" value="KAJ9573581.1"/>
    <property type="molecule type" value="Genomic_DNA"/>
</dbReference>
<organism evidence="1 2">
    <name type="scientific">Diploptera punctata</name>
    <name type="common">Pacific beetle cockroach</name>
    <dbReference type="NCBI Taxonomy" id="6984"/>
    <lineage>
        <taxon>Eukaryota</taxon>
        <taxon>Metazoa</taxon>
        <taxon>Ecdysozoa</taxon>
        <taxon>Arthropoda</taxon>
        <taxon>Hexapoda</taxon>
        <taxon>Insecta</taxon>
        <taxon>Pterygota</taxon>
        <taxon>Neoptera</taxon>
        <taxon>Polyneoptera</taxon>
        <taxon>Dictyoptera</taxon>
        <taxon>Blattodea</taxon>
        <taxon>Blaberoidea</taxon>
        <taxon>Blaberidae</taxon>
        <taxon>Diplopterinae</taxon>
        <taxon>Diploptera</taxon>
    </lineage>
</organism>
<reference evidence="1" key="2">
    <citation type="submission" date="2023-05" db="EMBL/GenBank/DDBJ databases">
        <authorList>
            <person name="Fouks B."/>
        </authorList>
    </citation>
    <scope>NUCLEOTIDE SEQUENCE</scope>
    <source>
        <strain evidence="1">Stay&amp;Tobe</strain>
        <tissue evidence="1">Testes</tissue>
    </source>
</reference>
<dbReference type="Proteomes" id="UP001233999">
    <property type="component" value="Unassembled WGS sequence"/>
</dbReference>
<protein>
    <submittedName>
        <fullName evidence="1">Uncharacterized protein</fullName>
    </submittedName>
</protein>
<proteinExistence type="predicted"/>
<sequence>TQSENELLVSDIFPSDLTYPKAWWRVQLVYVVKYNEDIILVLFLLEIVIHHVEPKARKMHLCKECITSKEYEMAVRTGLVISVNPTSDRLTSAPVCSPVVDRLIYRSPGHALLWL</sequence>
<feature type="non-terminal residue" evidence="1">
    <location>
        <position position="1"/>
    </location>
</feature>
<gene>
    <name evidence="1" type="ORF">L9F63_009035</name>
</gene>
<keyword evidence="2" id="KW-1185">Reference proteome</keyword>
<feature type="non-terminal residue" evidence="1">
    <location>
        <position position="115"/>
    </location>
</feature>
<reference evidence="1" key="1">
    <citation type="journal article" date="2023" name="IScience">
        <title>Live-bearing cockroach genome reveals convergent evolutionary mechanisms linked to viviparity in insects and beyond.</title>
        <authorList>
            <person name="Fouks B."/>
            <person name="Harrison M.C."/>
            <person name="Mikhailova A.A."/>
            <person name="Marchal E."/>
            <person name="English S."/>
            <person name="Carruthers M."/>
            <person name="Jennings E.C."/>
            <person name="Chiamaka E.L."/>
            <person name="Frigard R.A."/>
            <person name="Pippel M."/>
            <person name="Attardo G.M."/>
            <person name="Benoit J.B."/>
            <person name="Bornberg-Bauer E."/>
            <person name="Tobe S.S."/>
        </authorList>
    </citation>
    <scope>NUCLEOTIDE SEQUENCE</scope>
    <source>
        <strain evidence="1">Stay&amp;Tobe</strain>
    </source>
</reference>
<dbReference type="AlphaFoldDB" id="A0AAD8E1F5"/>
<accession>A0AAD8E1F5</accession>
<comment type="caution">
    <text evidence="1">The sequence shown here is derived from an EMBL/GenBank/DDBJ whole genome shotgun (WGS) entry which is preliminary data.</text>
</comment>
<name>A0AAD8E1F5_DIPPU</name>